<evidence type="ECO:0000313" key="2">
    <source>
        <dbReference type="Proteomes" id="UP000076761"/>
    </source>
</evidence>
<dbReference type="InParanoid" id="A0A165NBQ1"/>
<dbReference type="AlphaFoldDB" id="A0A165NBQ1"/>
<accession>A0A165NBQ1</accession>
<organism evidence="1 2">
    <name type="scientific">Neolentinus lepideus HHB14362 ss-1</name>
    <dbReference type="NCBI Taxonomy" id="1314782"/>
    <lineage>
        <taxon>Eukaryota</taxon>
        <taxon>Fungi</taxon>
        <taxon>Dikarya</taxon>
        <taxon>Basidiomycota</taxon>
        <taxon>Agaricomycotina</taxon>
        <taxon>Agaricomycetes</taxon>
        <taxon>Gloeophyllales</taxon>
        <taxon>Gloeophyllaceae</taxon>
        <taxon>Neolentinus</taxon>
    </lineage>
</organism>
<feature type="non-terminal residue" evidence="1">
    <location>
        <position position="158"/>
    </location>
</feature>
<protein>
    <submittedName>
        <fullName evidence="1">Uncharacterized protein</fullName>
    </submittedName>
</protein>
<proteinExistence type="predicted"/>
<name>A0A165NBQ1_9AGAM</name>
<reference evidence="1 2" key="1">
    <citation type="journal article" date="2016" name="Mol. Biol. Evol.">
        <title>Comparative Genomics of Early-Diverging Mushroom-Forming Fungi Provides Insights into the Origins of Lignocellulose Decay Capabilities.</title>
        <authorList>
            <person name="Nagy L.G."/>
            <person name="Riley R."/>
            <person name="Tritt A."/>
            <person name="Adam C."/>
            <person name="Daum C."/>
            <person name="Floudas D."/>
            <person name="Sun H."/>
            <person name="Yadav J.S."/>
            <person name="Pangilinan J."/>
            <person name="Larsson K.H."/>
            <person name="Matsuura K."/>
            <person name="Barry K."/>
            <person name="Labutti K."/>
            <person name="Kuo R."/>
            <person name="Ohm R.A."/>
            <person name="Bhattacharya S.S."/>
            <person name="Shirouzu T."/>
            <person name="Yoshinaga Y."/>
            <person name="Martin F.M."/>
            <person name="Grigoriev I.V."/>
            <person name="Hibbett D.S."/>
        </authorList>
    </citation>
    <scope>NUCLEOTIDE SEQUENCE [LARGE SCALE GENOMIC DNA]</scope>
    <source>
        <strain evidence="1 2">HHB14362 ss-1</strain>
    </source>
</reference>
<dbReference type="EMBL" id="KV425641">
    <property type="protein sequence ID" value="KZT19431.1"/>
    <property type="molecule type" value="Genomic_DNA"/>
</dbReference>
<evidence type="ECO:0000313" key="1">
    <source>
        <dbReference type="EMBL" id="KZT19431.1"/>
    </source>
</evidence>
<feature type="non-terminal residue" evidence="1">
    <location>
        <position position="1"/>
    </location>
</feature>
<dbReference type="Proteomes" id="UP000076761">
    <property type="component" value="Unassembled WGS sequence"/>
</dbReference>
<keyword evidence="2" id="KW-1185">Reference proteome</keyword>
<sequence length="158" mass="17760">LDRCSSASIFPLGQTFQHLRLLTQADVPATVSSPERIVLLFSLREWTALPFSLREPIVPLLFLREDITFRITVENTGATASLFHDRSDNRCRLCSRRGFWGTSATVGIDGGDGYEGRLTHGEIWTSRRNGVCWGKGHDSERDCNICMQMLRLPSGTYP</sequence>
<gene>
    <name evidence="1" type="ORF">NEOLEDRAFT_1234526</name>
</gene>